<comment type="cofactor">
    <cofactor evidence="14">
        <name>Zn(2+)</name>
        <dbReference type="ChEBI" id="CHEBI:29105"/>
    </cofactor>
    <text evidence="14">Binds 1 zinc ion per subunit.</text>
</comment>
<dbReference type="STRING" id="1514105.AOC36_06025"/>
<dbReference type="InterPro" id="IPR009000">
    <property type="entry name" value="Transl_B-barrel_sf"/>
</dbReference>
<evidence type="ECO:0000256" key="7">
    <source>
        <dbReference type="ARBA" id="ARBA00022833"/>
    </source>
</evidence>
<feature type="binding site" evidence="14">
    <location>
        <position position="556"/>
    </location>
    <ligand>
        <name>Zn(2+)</name>
        <dbReference type="ChEBI" id="CHEBI:29105"/>
    </ligand>
</feature>
<keyword evidence="9 14" id="KW-0694">RNA-binding</keyword>
<feature type="domain" description="Alanyl-transfer RNA synthetases family profile" evidence="16">
    <location>
        <begin position="4"/>
        <end position="701"/>
    </location>
</feature>
<protein>
    <recommendedName>
        <fullName evidence="14">Alanine--tRNA ligase</fullName>
        <ecNumber evidence="14">6.1.1.7</ecNumber>
    </recommendedName>
    <alternativeName>
        <fullName evidence="14">Alanyl-tRNA synthetase</fullName>
        <shortName evidence="14">AlaRS</shortName>
    </alternativeName>
</protein>
<keyword evidence="15" id="KW-0175">Coiled coil</keyword>
<dbReference type="GO" id="GO:0002161">
    <property type="term" value="F:aminoacyl-tRNA deacylase activity"/>
    <property type="evidence" value="ECO:0007669"/>
    <property type="project" value="TreeGrafter"/>
</dbReference>
<evidence type="ECO:0000256" key="6">
    <source>
        <dbReference type="ARBA" id="ARBA00022741"/>
    </source>
</evidence>
<comment type="catalytic activity">
    <reaction evidence="13 14">
        <text>tRNA(Ala) + L-alanine + ATP = L-alanyl-tRNA(Ala) + AMP + diphosphate</text>
        <dbReference type="Rhea" id="RHEA:12540"/>
        <dbReference type="Rhea" id="RHEA-COMP:9657"/>
        <dbReference type="Rhea" id="RHEA-COMP:9923"/>
        <dbReference type="ChEBI" id="CHEBI:30616"/>
        <dbReference type="ChEBI" id="CHEBI:33019"/>
        <dbReference type="ChEBI" id="CHEBI:57972"/>
        <dbReference type="ChEBI" id="CHEBI:78442"/>
        <dbReference type="ChEBI" id="CHEBI:78497"/>
        <dbReference type="ChEBI" id="CHEBI:456215"/>
        <dbReference type="EC" id="6.1.1.7"/>
    </reaction>
</comment>
<evidence type="ECO:0000256" key="10">
    <source>
        <dbReference type="ARBA" id="ARBA00022917"/>
    </source>
</evidence>
<feature type="binding site" evidence="14">
    <location>
        <position position="662"/>
    </location>
    <ligand>
        <name>Zn(2+)</name>
        <dbReference type="ChEBI" id="CHEBI:29105"/>
    </ligand>
</feature>
<dbReference type="NCBIfam" id="TIGR00344">
    <property type="entry name" value="alaS"/>
    <property type="match status" value="1"/>
</dbReference>
<dbReference type="InterPro" id="IPR018164">
    <property type="entry name" value="Ala-tRNA-synth_IIc_N"/>
</dbReference>
<comment type="subcellular location">
    <subcellularLocation>
        <location evidence="14">Cytoplasm</location>
    </subcellularLocation>
</comment>
<dbReference type="KEGG" id="erl:AOC36_06025"/>
<keyword evidence="10 14" id="KW-0648">Protein biosynthesis</keyword>
<dbReference type="AlphaFoldDB" id="A0A120JTP9"/>
<dbReference type="PROSITE" id="PS50860">
    <property type="entry name" value="AA_TRNA_LIGASE_II_ALA"/>
    <property type="match status" value="1"/>
</dbReference>
<keyword evidence="3 14" id="KW-0820">tRNA-binding</keyword>
<dbReference type="GO" id="GO:0008270">
    <property type="term" value="F:zinc ion binding"/>
    <property type="evidence" value="ECO:0007669"/>
    <property type="project" value="UniProtKB-UniRule"/>
</dbReference>
<evidence type="ECO:0000256" key="2">
    <source>
        <dbReference type="ARBA" id="ARBA00022490"/>
    </source>
</evidence>
<evidence type="ECO:0000256" key="11">
    <source>
        <dbReference type="ARBA" id="ARBA00023146"/>
    </source>
</evidence>
<evidence type="ECO:0000256" key="15">
    <source>
        <dbReference type="SAM" id="Coils"/>
    </source>
</evidence>
<dbReference type="InterPro" id="IPR023033">
    <property type="entry name" value="Ala_tRNA_ligase_euk/bac"/>
</dbReference>
<evidence type="ECO:0000259" key="16">
    <source>
        <dbReference type="PROSITE" id="PS50860"/>
    </source>
</evidence>
<evidence type="ECO:0000313" key="18">
    <source>
        <dbReference type="Proteomes" id="UP000063781"/>
    </source>
</evidence>
<proteinExistence type="inferred from homology"/>
<feature type="coiled-coil region" evidence="15">
    <location>
        <begin position="699"/>
        <end position="745"/>
    </location>
</feature>
<dbReference type="InterPro" id="IPR018162">
    <property type="entry name" value="Ala-tRNA-ligase_IIc_anticod-bd"/>
</dbReference>
<dbReference type="Gene3D" id="3.30.54.20">
    <property type="match status" value="1"/>
</dbReference>
<dbReference type="GO" id="GO:0004813">
    <property type="term" value="F:alanine-tRNA ligase activity"/>
    <property type="evidence" value="ECO:0007669"/>
    <property type="project" value="UniProtKB-UniRule"/>
</dbReference>
<keyword evidence="4 14" id="KW-0436">Ligase</keyword>
<comment type="domain">
    <text evidence="14">Consists of three domains; the N-terminal catalytic domain, the editing domain and the C-terminal C-Ala domain. The editing domain removes incorrectly charged amino acids, while the C-Ala domain, along with tRNA(Ala), serves as a bridge to cooperatively bring together the editing and aminoacylation centers thus stimulating deacylation of misacylated tRNAs.</text>
</comment>
<dbReference type="InterPro" id="IPR045864">
    <property type="entry name" value="aa-tRNA-synth_II/BPL/LPL"/>
</dbReference>
<dbReference type="GO" id="GO:0005829">
    <property type="term" value="C:cytosol"/>
    <property type="evidence" value="ECO:0007669"/>
    <property type="project" value="TreeGrafter"/>
</dbReference>
<dbReference type="FunFam" id="3.10.310.40:FF:000001">
    <property type="entry name" value="Alanine--tRNA ligase"/>
    <property type="match status" value="1"/>
</dbReference>
<dbReference type="FunFam" id="3.30.980.10:FF:000004">
    <property type="entry name" value="Alanine--tRNA ligase, cytoplasmic"/>
    <property type="match status" value="1"/>
</dbReference>
<feature type="binding site" evidence="14">
    <location>
        <position position="560"/>
    </location>
    <ligand>
        <name>Zn(2+)</name>
        <dbReference type="ChEBI" id="CHEBI:29105"/>
    </ligand>
</feature>
<dbReference type="InterPro" id="IPR012947">
    <property type="entry name" value="tRNA_SAD"/>
</dbReference>
<dbReference type="Gene3D" id="3.10.310.40">
    <property type="match status" value="1"/>
</dbReference>
<evidence type="ECO:0000256" key="5">
    <source>
        <dbReference type="ARBA" id="ARBA00022723"/>
    </source>
</evidence>
<dbReference type="Pfam" id="PF01411">
    <property type="entry name" value="tRNA-synt_2c"/>
    <property type="match status" value="1"/>
</dbReference>
<keyword evidence="18" id="KW-1185">Reference proteome</keyword>
<dbReference type="SUPFAM" id="SSF101353">
    <property type="entry name" value="Putative anticodon-binding domain of alanyl-tRNA synthetase (AlaRS)"/>
    <property type="match status" value="1"/>
</dbReference>
<dbReference type="FunFam" id="3.30.54.20:FF:000001">
    <property type="entry name" value="Alanine--tRNA ligase"/>
    <property type="match status" value="1"/>
</dbReference>
<name>A0A120JTP9_9FIRM</name>
<dbReference type="EC" id="6.1.1.7" evidence="14"/>
<dbReference type="InterPro" id="IPR018165">
    <property type="entry name" value="Ala-tRNA-synth_IIc_core"/>
</dbReference>
<keyword evidence="7 14" id="KW-0862">Zinc</keyword>
<dbReference type="Gene3D" id="3.30.930.10">
    <property type="entry name" value="Bira Bifunctional Protein, Domain 2"/>
    <property type="match status" value="1"/>
</dbReference>
<dbReference type="Pfam" id="PF07973">
    <property type="entry name" value="tRNA_SAD"/>
    <property type="match status" value="1"/>
</dbReference>
<dbReference type="SUPFAM" id="SSF55186">
    <property type="entry name" value="ThrRS/AlaRS common domain"/>
    <property type="match status" value="1"/>
</dbReference>
<comment type="function">
    <text evidence="12 14">Catalyzes the attachment of alanine to tRNA(Ala) in a two-step reaction: alanine is first activated by ATP to form Ala-AMP and then transferred to the acceptor end of tRNA(Ala). Also edits incorrectly charged Ser-tRNA(Ala) and Gly-tRNA(Ala) via its editing domain.</text>
</comment>
<dbReference type="GO" id="GO:0006419">
    <property type="term" value="P:alanyl-tRNA aminoacylation"/>
    <property type="evidence" value="ECO:0007669"/>
    <property type="project" value="UniProtKB-UniRule"/>
</dbReference>
<evidence type="ECO:0000256" key="14">
    <source>
        <dbReference type="HAMAP-Rule" id="MF_00036"/>
    </source>
</evidence>
<evidence type="ECO:0000256" key="8">
    <source>
        <dbReference type="ARBA" id="ARBA00022840"/>
    </source>
</evidence>
<dbReference type="Gene3D" id="2.40.30.130">
    <property type="match status" value="1"/>
</dbReference>
<dbReference type="GO" id="GO:0000049">
    <property type="term" value="F:tRNA binding"/>
    <property type="evidence" value="ECO:0007669"/>
    <property type="project" value="UniProtKB-KW"/>
</dbReference>
<dbReference type="Gene3D" id="3.30.980.10">
    <property type="entry name" value="Threonyl-trna Synthetase, Chain A, domain 2"/>
    <property type="match status" value="1"/>
</dbReference>
<keyword evidence="11 14" id="KW-0030">Aminoacyl-tRNA synthetase</keyword>
<dbReference type="PANTHER" id="PTHR11777:SF9">
    <property type="entry name" value="ALANINE--TRNA LIGASE, CYTOPLASMIC"/>
    <property type="match status" value="1"/>
</dbReference>
<evidence type="ECO:0000313" key="17">
    <source>
        <dbReference type="EMBL" id="AMC93555.1"/>
    </source>
</evidence>
<dbReference type="GO" id="GO:0140096">
    <property type="term" value="F:catalytic activity, acting on a protein"/>
    <property type="evidence" value="ECO:0007669"/>
    <property type="project" value="UniProtKB-ARBA"/>
</dbReference>
<dbReference type="RefSeq" id="WP_067632437.1">
    <property type="nucleotide sequence ID" value="NZ_CP013213.1"/>
</dbReference>
<accession>A0A120JTP9</accession>
<dbReference type="GO" id="GO:0005524">
    <property type="term" value="F:ATP binding"/>
    <property type="evidence" value="ECO:0007669"/>
    <property type="project" value="UniProtKB-UniRule"/>
</dbReference>
<dbReference type="SUPFAM" id="SSF50447">
    <property type="entry name" value="Translation proteins"/>
    <property type="match status" value="1"/>
</dbReference>
<dbReference type="GO" id="GO:0016740">
    <property type="term" value="F:transferase activity"/>
    <property type="evidence" value="ECO:0007669"/>
    <property type="project" value="UniProtKB-ARBA"/>
</dbReference>
<evidence type="ECO:0000256" key="12">
    <source>
        <dbReference type="ARBA" id="ARBA00024779"/>
    </source>
</evidence>
<dbReference type="EMBL" id="CP013213">
    <property type="protein sequence ID" value="AMC93555.1"/>
    <property type="molecule type" value="Genomic_DNA"/>
</dbReference>
<dbReference type="Pfam" id="PF02272">
    <property type="entry name" value="DHHA1"/>
    <property type="match status" value="1"/>
</dbReference>
<evidence type="ECO:0000256" key="1">
    <source>
        <dbReference type="ARBA" id="ARBA00008226"/>
    </source>
</evidence>
<keyword evidence="2 14" id="KW-0963">Cytoplasm</keyword>
<evidence type="ECO:0000256" key="4">
    <source>
        <dbReference type="ARBA" id="ARBA00022598"/>
    </source>
</evidence>
<dbReference type="PANTHER" id="PTHR11777">
    <property type="entry name" value="ALANYL-TRNA SYNTHETASE"/>
    <property type="match status" value="1"/>
</dbReference>
<dbReference type="InterPro" id="IPR002318">
    <property type="entry name" value="Ala-tRNA-lgiase_IIc"/>
</dbReference>
<gene>
    <name evidence="14 17" type="primary">alaS</name>
    <name evidence="17" type="ORF">AOC36_06025</name>
</gene>
<dbReference type="CDD" id="cd00673">
    <property type="entry name" value="AlaRS_core"/>
    <property type="match status" value="1"/>
</dbReference>
<dbReference type="SMART" id="SM00863">
    <property type="entry name" value="tRNA_SAD"/>
    <property type="match status" value="1"/>
</dbReference>
<comment type="similarity">
    <text evidence="1 14">Belongs to the class-II aminoacyl-tRNA synthetase family.</text>
</comment>
<dbReference type="InterPro" id="IPR003156">
    <property type="entry name" value="DHHA1_dom"/>
</dbReference>
<dbReference type="FunFam" id="3.30.930.10:FF:000046">
    <property type="entry name" value="Alanine--tRNA ligase"/>
    <property type="match status" value="1"/>
</dbReference>
<keyword evidence="8 14" id="KW-0067">ATP-binding</keyword>
<dbReference type="HAMAP" id="MF_00036_B">
    <property type="entry name" value="Ala_tRNA_synth_B"/>
    <property type="match status" value="1"/>
</dbReference>
<evidence type="ECO:0000256" key="13">
    <source>
        <dbReference type="ARBA" id="ARBA00048300"/>
    </source>
</evidence>
<evidence type="ECO:0000256" key="3">
    <source>
        <dbReference type="ARBA" id="ARBA00022555"/>
    </source>
</evidence>
<keyword evidence="6 14" id="KW-0547">Nucleotide-binding</keyword>
<dbReference type="InterPro" id="IPR050058">
    <property type="entry name" value="Ala-tRNA_ligase"/>
</dbReference>
<dbReference type="PRINTS" id="PR00980">
    <property type="entry name" value="TRNASYNTHALA"/>
</dbReference>
<dbReference type="InterPro" id="IPR018163">
    <property type="entry name" value="Thr/Ala-tRNA-synth_IIc_edit"/>
</dbReference>
<dbReference type="SUPFAM" id="SSF55681">
    <property type="entry name" value="Class II aaRS and biotin synthetases"/>
    <property type="match status" value="1"/>
</dbReference>
<sequence>MKQLTSSQVRTMFLDYFKSKNHMIEPGASLVPINDDTLLWINSGVAALKKYFDGRVKPMNPRIANVQKSIRTNDIDNVGYTARHHTFFEMLGNFSIGDYFKEDAIQFGYEFLFSPNWIGLDAQHMYVSVHTEDHEAYRIWTEVIGIDPKRILKTDDNFWQIGDGPCGPNSEIFYDRGPKYDPENLGERLFFEELENDRYIEVWNIVFSQYDGKEGVDFHEFKELPQKNIDTGMGFERLVSIVQGGETNFDTDLFLPIITETETFTQIKYHEKEMAFRVIADHIRTLVFALNDGALFSNEGRGYVLRRLLRRAARYGRVLDINEPFLYKLVDSVIEVMHDFYTDLDNRPEDIKKLILNEEKRFIKTLQEGEKLLLSAIESQEGVVLPGDVAFKLYDTYGFPIELTQEMAQERGVSVDLEGFDQALEAQKERARGSRQKIESMGSQQEDILNFKVPSQFLYDTFEVEATITGLFVEGHAVETLHDKGLVALDQTPFYAESGGQVSDIGSISGGHIVGVSKANAGQHLHHVEVSEPLHLGDTVHVCVDTNRRILIRKNHSCVHLLHSALHEFVGEHVNQAGSYVDDQYFRFDFTHFERLTPQTLKNIERRVNEWIAQSLPIHTDIMNVEEAKASGAIALFGDTYGDVVRVVSMGDVSKELCGGTHALSTGEIGVFKLVSEESVGSGVRRIVGKTSLGAYETFKKAEQEIELIREDLKLVSQKSIIERIEEMRIEKQSLQEKYDLLLKDALHAKIQTWLNDVNVSKEGLNVLWVQEYNADKELMNEIVDKLRDHVDLLFAVNVNEPNVSFMVSVSPKGIESGYKAGDLAKELAQATGGNGGGRPNFAQSGGKNVSNLNAAQSQIYGKIGI</sequence>
<dbReference type="OrthoDB" id="9803884at2"/>
<dbReference type="Proteomes" id="UP000063781">
    <property type="component" value="Chromosome"/>
</dbReference>
<organism evidence="17 18">
    <name type="scientific">Erysipelothrix larvae</name>
    <dbReference type="NCBI Taxonomy" id="1514105"/>
    <lineage>
        <taxon>Bacteria</taxon>
        <taxon>Bacillati</taxon>
        <taxon>Bacillota</taxon>
        <taxon>Erysipelotrichia</taxon>
        <taxon>Erysipelotrichales</taxon>
        <taxon>Erysipelotrichaceae</taxon>
        <taxon>Erysipelothrix</taxon>
    </lineage>
</organism>
<evidence type="ECO:0000256" key="9">
    <source>
        <dbReference type="ARBA" id="ARBA00022884"/>
    </source>
</evidence>
<keyword evidence="5 14" id="KW-0479">Metal-binding</keyword>
<reference evidence="17 18" key="1">
    <citation type="submission" date="2015-10" db="EMBL/GenBank/DDBJ databases">
        <title>Erysipelothrix larvae sp. LV19 isolated from the larval gut of the rhinoceros beetle, Trypoxylus dichotomus.</title>
        <authorList>
            <person name="Lim S."/>
            <person name="Kim B.-C."/>
        </authorList>
    </citation>
    <scope>NUCLEOTIDE SEQUENCE [LARGE SCALE GENOMIC DNA]</scope>
    <source>
        <strain evidence="17 18">LV19</strain>
    </source>
</reference>
<feature type="binding site" evidence="14">
    <location>
        <position position="658"/>
    </location>
    <ligand>
        <name>Zn(2+)</name>
        <dbReference type="ChEBI" id="CHEBI:29105"/>
    </ligand>
</feature>